<evidence type="ECO:0008006" key="3">
    <source>
        <dbReference type="Google" id="ProtNLM"/>
    </source>
</evidence>
<dbReference type="Gene3D" id="2.60.120.1110">
    <property type="match status" value="1"/>
</dbReference>
<dbReference type="InterPro" id="IPR048922">
    <property type="entry name" value="Bbp16"/>
</dbReference>
<evidence type="ECO:0000313" key="2">
    <source>
        <dbReference type="Proteomes" id="UP000808215"/>
    </source>
</evidence>
<evidence type="ECO:0000313" key="1">
    <source>
        <dbReference type="EMBL" id="MBJ9686803.1"/>
    </source>
</evidence>
<reference evidence="1 2" key="1">
    <citation type="submission" date="2020-11" db="EMBL/GenBank/DDBJ databases">
        <title>Enhanced detection system for hospital associated transmission using whole genome sequencing surveillance.</title>
        <authorList>
            <person name="Harrison L.H."/>
            <person name="Van Tyne D."/>
            <person name="Marsh J.W."/>
            <person name="Griffith M.P."/>
            <person name="Snyder D.J."/>
            <person name="Cooper V.S."/>
            <person name="Mustapha M."/>
        </authorList>
    </citation>
    <scope>NUCLEOTIDE SEQUENCE [LARGE SCALE GENOMIC DNA]</scope>
    <source>
        <strain evidence="1 2">BC00020</strain>
    </source>
</reference>
<dbReference type="Proteomes" id="UP000808215">
    <property type="component" value="Unassembled WGS sequence"/>
</dbReference>
<name>A0ABS1AT07_BURVI</name>
<sequence>MYIDSLLEFSRAQALTASAASSNIIDLGSDRDIGPGRPLWVVVAVQVAADNTTGDETYSVALQTDDNAAFSSPTTIATVAPAAASLPAGARLVIGMPFANERYLRLNYTLGGTTPSVTLNAFLTDQDPSSWQAYPDGIA</sequence>
<dbReference type="EMBL" id="JADVKH010000011">
    <property type="protein sequence ID" value="MBJ9686803.1"/>
    <property type="molecule type" value="Genomic_DNA"/>
</dbReference>
<proteinExistence type="predicted"/>
<accession>A0ABS1AT07</accession>
<dbReference type="Pfam" id="PF21190">
    <property type="entry name" value="Bbp16"/>
    <property type="match status" value="1"/>
</dbReference>
<keyword evidence="2" id="KW-1185">Reference proteome</keyword>
<dbReference type="RefSeq" id="WP_200091133.1">
    <property type="nucleotide sequence ID" value="NZ_JADVKH010000011.1"/>
</dbReference>
<protein>
    <recommendedName>
        <fullName evidence="3">DUF4352 domain-containing protein</fullName>
    </recommendedName>
</protein>
<comment type="caution">
    <text evidence="1">The sequence shown here is derived from an EMBL/GenBank/DDBJ whole genome shotgun (WGS) entry which is preliminary data.</text>
</comment>
<gene>
    <name evidence="1" type="ORF">I5589_06885</name>
</gene>
<organism evidence="1 2">
    <name type="scientific">Burkholderia vietnamiensis</name>
    <dbReference type="NCBI Taxonomy" id="60552"/>
    <lineage>
        <taxon>Bacteria</taxon>
        <taxon>Pseudomonadati</taxon>
        <taxon>Pseudomonadota</taxon>
        <taxon>Betaproteobacteria</taxon>
        <taxon>Burkholderiales</taxon>
        <taxon>Burkholderiaceae</taxon>
        <taxon>Burkholderia</taxon>
        <taxon>Burkholderia cepacia complex</taxon>
    </lineage>
</organism>